<dbReference type="PROSITE" id="PS00028">
    <property type="entry name" value="ZINC_FINGER_C2H2_1"/>
    <property type="match status" value="1"/>
</dbReference>
<dbReference type="Proteomes" id="UP000235023">
    <property type="component" value="Unassembled WGS sequence"/>
</dbReference>
<dbReference type="PROSITE" id="PS50048">
    <property type="entry name" value="ZN2_CY6_FUNGAL_2"/>
    <property type="match status" value="1"/>
</dbReference>
<keyword evidence="15" id="KW-1185">Reference proteome</keyword>
<gene>
    <name evidence="14" type="ORF">BDW42DRAFT_198376</name>
</gene>
<evidence type="ECO:0000256" key="4">
    <source>
        <dbReference type="ARBA" id="ARBA00022771"/>
    </source>
</evidence>
<dbReference type="SUPFAM" id="SSF57701">
    <property type="entry name" value="Zn2/Cys6 DNA-binding domain"/>
    <property type="match status" value="1"/>
</dbReference>
<dbReference type="InterPro" id="IPR013087">
    <property type="entry name" value="Znf_C2H2_type"/>
</dbReference>
<evidence type="ECO:0000256" key="8">
    <source>
        <dbReference type="ARBA" id="ARBA00023163"/>
    </source>
</evidence>
<dbReference type="PANTHER" id="PTHR40626">
    <property type="entry name" value="MIP31509P"/>
    <property type="match status" value="1"/>
</dbReference>
<protein>
    <recommendedName>
        <fullName evidence="16">C6 and C2H2 transcription factor</fullName>
    </recommendedName>
</protein>
<dbReference type="CDD" id="cd12148">
    <property type="entry name" value="fungal_TF_MHR"/>
    <property type="match status" value="1"/>
</dbReference>
<dbReference type="InterPro" id="IPR036236">
    <property type="entry name" value="Znf_C2H2_sf"/>
</dbReference>
<dbReference type="AlphaFoldDB" id="A0A2J5IAH6"/>
<dbReference type="InterPro" id="IPR036864">
    <property type="entry name" value="Zn2-C6_fun-type_DNA-bd_sf"/>
</dbReference>
<keyword evidence="3" id="KW-0677">Repeat</keyword>
<evidence type="ECO:0000256" key="6">
    <source>
        <dbReference type="ARBA" id="ARBA00023015"/>
    </source>
</evidence>
<evidence type="ECO:0000259" key="13">
    <source>
        <dbReference type="PROSITE" id="PS50157"/>
    </source>
</evidence>
<keyword evidence="7" id="KW-0238">DNA-binding</keyword>
<dbReference type="Gene3D" id="3.30.160.60">
    <property type="entry name" value="Classic Zinc Finger"/>
    <property type="match status" value="1"/>
</dbReference>
<sequence length="390" mass="44057">MPSRPFHCTYPDCGAKYRRREHLKRHVAAHHEQDDRFSDLLRRHIRIYHPRREPLPSRVQKACRACHARKERCHGGFPCSACANRGVPCLSRDSGPEEHRAVDANVQMTSSHRVRRPSPVPAESSITSPPASGPPRWVAQGYVDIYFRKFHPIWPFLHRGTFDISHEPCILIQSIVMIGLWIEGGQKSKDAARDLHRSLCAAIRSQMDRWYALDSAPDKAPSTPWPIATFQSVLLQSIFALVLAGDQAAFDLSLRYCIQTDEYELLLALVQTCRRSYIFYYPRMLAQHSATAPLAMVWVNVEEIKRFGLALYKVCRMATCAGVTDGRDGLLTLADLSFGVPDSDELWDADCAAYSRLSSQTTPRDNRDPTGWISTSASVLYDAGVGFDWI</sequence>
<dbReference type="OrthoDB" id="10261408at2759"/>
<dbReference type="InterPro" id="IPR001138">
    <property type="entry name" value="Zn2Cys6_DnaBD"/>
</dbReference>
<keyword evidence="2" id="KW-0479">Metal-binding</keyword>
<evidence type="ECO:0000259" key="12">
    <source>
        <dbReference type="PROSITE" id="PS50048"/>
    </source>
</evidence>
<evidence type="ECO:0000313" key="14">
    <source>
        <dbReference type="EMBL" id="PLN86917.1"/>
    </source>
</evidence>
<dbReference type="Pfam" id="PF00172">
    <property type="entry name" value="Zn_clus"/>
    <property type="match status" value="1"/>
</dbReference>
<keyword evidence="9" id="KW-0539">Nucleus</keyword>
<dbReference type="GO" id="GO:0008270">
    <property type="term" value="F:zinc ion binding"/>
    <property type="evidence" value="ECO:0007669"/>
    <property type="project" value="UniProtKB-KW"/>
</dbReference>
<evidence type="ECO:0000256" key="7">
    <source>
        <dbReference type="ARBA" id="ARBA00023125"/>
    </source>
</evidence>
<dbReference type="SUPFAM" id="SSF57667">
    <property type="entry name" value="beta-beta-alpha zinc fingers"/>
    <property type="match status" value="1"/>
</dbReference>
<evidence type="ECO:0000256" key="9">
    <source>
        <dbReference type="ARBA" id="ARBA00023242"/>
    </source>
</evidence>
<dbReference type="GO" id="GO:0005634">
    <property type="term" value="C:nucleus"/>
    <property type="evidence" value="ECO:0007669"/>
    <property type="project" value="UniProtKB-SubCell"/>
</dbReference>
<evidence type="ECO:0000256" key="3">
    <source>
        <dbReference type="ARBA" id="ARBA00022737"/>
    </source>
</evidence>
<proteinExistence type="predicted"/>
<evidence type="ECO:0000256" key="10">
    <source>
        <dbReference type="PROSITE-ProRule" id="PRU00042"/>
    </source>
</evidence>
<dbReference type="GO" id="GO:0009893">
    <property type="term" value="P:positive regulation of metabolic process"/>
    <property type="evidence" value="ECO:0007669"/>
    <property type="project" value="UniProtKB-ARBA"/>
</dbReference>
<comment type="subcellular location">
    <subcellularLocation>
        <location evidence="1">Nucleus</location>
    </subcellularLocation>
</comment>
<dbReference type="InterPro" id="IPR051059">
    <property type="entry name" value="VerF-like"/>
</dbReference>
<keyword evidence="4 10" id="KW-0863">Zinc-finger</keyword>
<evidence type="ECO:0000256" key="2">
    <source>
        <dbReference type="ARBA" id="ARBA00022723"/>
    </source>
</evidence>
<keyword evidence="8" id="KW-0804">Transcription</keyword>
<accession>A0A2J5IAH6</accession>
<keyword evidence="6" id="KW-0805">Transcription regulation</keyword>
<dbReference type="SMART" id="SM00355">
    <property type="entry name" value="ZnF_C2H2"/>
    <property type="match status" value="1"/>
</dbReference>
<name>A0A2J5IAH6_9EURO</name>
<evidence type="ECO:0000313" key="15">
    <source>
        <dbReference type="Proteomes" id="UP000235023"/>
    </source>
</evidence>
<dbReference type="GO" id="GO:0000978">
    <property type="term" value="F:RNA polymerase II cis-regulatory region sequence-specific DNA binding"/>
    <property type="evidence" value="ECO:0007669"/>
    <property type="project" value="InterPro"/>
</dbReference>
<reference evidence="15" key="1">
    <citation type="submission" date="2017-12" db="EMBL/GenBank/DDBJ databases">
        <authorList>
            <consortium name="DOE Joint Genome Institute"/>
            <person name="Mondo S.J."/>
            <person name="Kjaerbolling I."/>
            <person name="Vesth T.C."/>
            <person name="Frisvad J.C."/>
            <person name="Nybo J.L."/>
            <person name="Theobald S."/>
            <person name="Kuo A."/>
            <person name="Bowyer P."/>
            <person name="Matsuda Y."/>
            <person name="Lyhne E.K."/>
            <person name="Kogle M.E."/>
            <person name="Clum A."/>
            <person name="Lipzen A."/>
            <person name="Salamov A."/>
            <person name="Ngan C.Y."/>
            <person name="Daum C."/>
            <person name="Chiniquy J."/>
            <person name="Barry K."/>
            <person name="LaButti K."/>
            <person name="Haridas S."/>
            <person name="Simmons B.A."/>
            <person name="Magnuson J.K."/>
            <person name="Mortensen U.H."/>
            <person name="Larsen T.O."/>
            <person name="Grigoriev I.V."/>
            <person name="Baker S.E."/>
            <person name="Andersen M.R."/>
            <person name="Nordberg H.P."/>
            <person name="Cantor M.N."/>
            <person name="Hua S.X."/>
        </authorList>
    </citation>
    <scope>NUCLEOTIDE SEQUENCE [LARGE SCALE GENOMIC DNA]</scope>
    <source>
        <strain evidence="15">IBT 19404</strain>
    </source>
</reference>
<dbReference type="SMART" id="SM00066">
    <property type="entry name" value="GAL4"/>
    <property type="match status" value="1"/>
</dbReference>
<dbReference type="CDD" id="cd00067">
    <property type="entry name" value="GAL4"/>
    <property type="match status" value="1"/>
</dbReference>
<dbReference type="Gene3D" id="4.10.240.10">
    <property type="entry name" value="Zn(2)-C6 fungal-type DNA-binding domain"/>
    <property type="match status" value="1"/>
</dbReference>
<dbReference type="GO" id="GO:0000981">
    <property type="term" value="F:DNA-binding transcription factor activity, RNA polymerase II-specific"/>
    <property type="evidence" value="ECO:0007669"/>
    <property type="project" value="InterPro"/>
</dbReference>
<dbReference type="EMBL" id="KZ559496">
    <property type="protein sequence ID" value="PLN86917.1"/>
    <property type="molecule type" value="Genomic_DNA"/>
</dbReference>
<feature type="domain" description="C2H2-type" evidence="13">
    <location>
        <begin position="6"/>
        <end position="35"/>
    </location>
</feature>
<organism evidence="14 15">
    <name type="scientific">Aspergillus taichungensis</name>
    <dbReference type="NCBI Taxonomy" id="482145"/>
    <lineage>
        <taxon>Eukaryota</taxon>
        <taxon>Fungi</taxon>
        <taxon>Dikarya</taxon>
        <taxon>Ascomycota</taxon>
        <taxon>Pezizomycotina</taxon>
        <taxon>Eurotiomycetes</taxon>
        <taxon>Eurotiomycetidae</taxon>
        <taxon>Eurotiales</taxon>
        <taxon>Aspergillaceae</taxon>
        <taxon>Aspergillus</taxon>
        <taxon>Aspergillus subgen. Circumdati</taxon>
    </lineage>
</organism>
<dbReference type="PROSITE" id="PS00463">
    <property type="entry name" value="ZN2_CY6_FUNGAL_1"/>
    <property type="match status" value="1"/>
</dbReference>
<dbReference type="PANTHER" id="PTHR40626:SF36">
    <property type="entry name" value="TRANSCRIPTION FACTOR WITH C2H2 AND ZN(2)-CYS(6) DNA BINDING DOMAIN (EUROFUNG)"/>
    <property type="match status" value="1"/>
</dbReference>
<feature type="domain" description="Zn(2)-C6 fungal-type" evidence="12">
    <location>
        <begin position="62"/>
        <end position="89"/>
    </location>
</feature>
<dbReference type="PROSITE" id="PS50157">
    <property type="entry name" value="ZINC_FINGER_C2H2_2"/>
    <property type="match status" value="1"/>
</dbReference>
<dbReference type="GO" id="GO:0000785">
    <property type="term" value="C:chromatin"/>
    <property type="evidence" value="ECO:0007669"/>
    <property type="project" value="TreeGrafter"/>
</dbReference>
<feature type="region of interest" description="Disordered" evidence="11">
    <location>
        <begin position="107"/>
        <end position="132"/>
    </location>
</feature>
<dbReference type="GO" id="GO:0006351">
    <property type="term" value="P:DNA-templated transcription"/>
    <property type="evidence" value="ECO:0007669"/>
    <property type="project" value="InterPro"/>
</dbReference>
<dbReference type="InterPro" id="IPR007219">
    <property type="entry name" value="XnlR_reg_dom"/>
</dbReference>
<evidence type="ECO:0000256" key="5">
    <source>
        <dbReference type="ARBA" id="ARBA00022833"/>
    </source>
</evidence>
<evidence type="ECO:0000256" key="1">
    <source>
        <dbReference type="ARBA" id="ARBA00004123"/>
    </source>
</evidence>
<evidence type="ECO:0008006" key="16">
    <source>
        <dbReference type="Google" id="ProtNLM"/>
    </source>
</evidence>
<evidence type="ECO:0000256" key="11">
    <source>
        <dbReference type="SAM" id="MobiDB-lite"/>
    </source>
</evidence>
<keyword evidence="5" id="KW-0862">Zinc</keyword>
<dbReference type="Pfam" id="PF04082">
    <property type="entry name" value="Fungal_trans"/>
    <property type="match status" value="1"/>
</dbReference>